<dbReference type="InterPro" id="IPR004273">
    <property type="entry name" value="Dynein_heavy_D6_P-loop"/>
</dbReference>
<dbReference type="OrthoDB" id="14187at2759"/>
<dbReference type="GO" id="GO:0045505">
    <property type="term" value="F:dynein intermediate chain binding"/>
    <property type="evidence" value="ECO:0007669"/>
    <property type="project" value="InterPro"/>
</dbReference>
<name>A0A0B1SLZ1_OESDE</name>
<organism evidence="3 4">
    <name type="scientific">Oesophagostomum dentatum</name>
    <name type="common">Nodular worm</name>
    <dbReference type="NCBI Taxonomy" id="61180"/>
    <lineage>
        <taxon>Eukaryota</taxon>
        <taxon>Metazoa</taxon>
        <taxon>Ecdysozoa</taxon>
        <taxon>Nematoda</taxon>
        <taxon>Chromadorea</taxon>
        <taxon>Rhabditida</taxon>
        <taxon>Rhabditina</taxon>
        <taxon>Rhabditomorpha</taxon>
        <taxon>Strongyloidea</taxon>
        <taxon>Strongylidae</taxon>
        <taxon>Oesophagostomum</taxon>
    </lineage>
</organism>
<dbReference type="GO" id="GO:0008569">
    <property type="term" value="F:minus-end-directed microtubule motor activity"/>
    <property type="evidence" value="ECO:0007669"/>
    <property type="project" value="InterPro"/>
</dbReference>
<dbReference type="GO" id="GO:0030286">
    <property type="term" value="C:dynein complex"/>
    <property type="evidence" value="ECO:0007669"/>
    <property type="project" value="InterPro"/>
</dbReference>
<dbReference type="PANTHER" id="PTHR45703:SF36">
    <property type="entry name" value="DYNEIN HEAVY CHAIN, CYTOPLASMIC"/>
    <property type="match status" value="1"/>
</dbReference>
<dbReference type="GO" id="GO:0051959">
    <property type="term" value="F:dynein light intermediate chain binding"/>
    <property type="evidence" value="ECO:0007669"/>
    <property type="project" value="InterPro"/>
</dbReference>
<protein>
    <submittedName>
        <fullName evidence="3">Dynein heavy chain</fullName>
    </submittedName>
</protein>
<proteinExistence type="predicted"/>
<evidence type="ECO:0000259" key="2">
    <source>
        <dbReference type="Pfam" id="PF03028"/>
    </source>
</evidence>
<evidence type="ECO:0000313" key="4">
    <source>
        <dbReference type="Proteomes" id="UP000053660"/>
    </source>
</evidence>
<dbReference type="EMBL" id="KN566196">
    <property type="protein sequence ID" value="KHJ84911.1"/>
    <property type="molecule type" value="Genomic_DNA"/>
</dbReference>
<keyword evidence="4" id="KW-1185">Reference proteome</keyword>
<feature type="region of interest" description="Disordered" evidence="1">
    <location>
        <begin position="338"/>
        <end position="357"/>
    </location>
</feature>
<dbReference type="Gene3D" id="1.10.8.1220">
    <property type="match status" value="1"/>
</dbReference>
<dbReference type="GO" id="GO:0007018">
    <property type="term" value="P:microtubule-based movement"/>
    <property type="evidence" value="ECO:0007669"/>
    <property type="project" value="InterPro"/>
</dbReference>
<reference evidence="3 4" key="1">
    <citation type="submission" date="2014-03" db="EMBL/GenBank/DDBJ databases">
        <title>Draft genome of the hookworm Oesophagostomum dentatum.</title>
        <authorList>
            <person name="Mitreva M."/>
        </authorList>
    </citation>
    <scope>NUCLEOTIDE SEQUENCE [LARGE SCALE GENOMIC DNA]</scope>
    <source>
        <strain evidence="3 4">OD-Hann</strain>
    </source>
</reference>
<dbReference type="Pfam" id="PF03028">
    <property type="entry name" value="Dynein_heavy"/>
    <property type="match status" value="1"/>
</dbReference>
<dbReference type="InterPro" id="IPR027417">
    <property type="entry name" value="P-loop_NTPase"/>
</dbReference>
<feature type="domain" description="Dynein heavy chain region D6 P-loop" evidence="2">
    <location>
        <begin position="248"/>
        <end position="327"/>
    </location>
</feature>
<dbReference type="Gene3D" id="3.40.50.300">
    <property type="entry name" value="P-loop containing nucleotide triphosphate hydrolases"/>
    <property type="match status" value="1"/>
</dbReference>
<feature type="non-terminal residue" evidence="3">
    <location>
        <position position="1"/>
    </location>
</feature>
<evidence type="ECO:0000313" key="3">
    <source>
        <dbReference type="EMBL" id="KHJ84911.1"/>
    </source>
</evidence>
<dbReference type="InterPro" id="IPR026983">
    <property type="entry name" value="DHC"/>
</dbReference>
<accession>A0A0B1SLZ1</accession>
<dbReference type="AlphaFoldDB" id="A0A0B1SLZ1"/>
<dbReference type="PANTHER" id="PTHR45703">
    <property type="entry name" value="DYNEIN HEAVY CHAIN"/>
    <property type="match status" value="1"/>
</dbReference>
<gene>
    <name evidence="3" type="ORF">OESDEN_15370</name>
</gene>
<dbReference type="Proteomes" id="UP000053660">
    <property type="component" value="Unassembled WGS sequence"/>
</dbReference>
<evidence type="ECO:0000256" key="1">
    <source>
        <dbReference type="SAM" id="MobiDB-lite"/>
    </source>
</evidence>
<sequence length="357" mass="38885">DSSVIIVVSAINQILGLATVFDHAPGRVHFLYQYSLDFLLDIFTCVLKSPELAGTQDHLQRLNIITANLFQTVYRRVSRGMLHADKVLLALLLMRISLRSAGGEPSYDAQWDLLLGRSELFASKTAHQSPPTALPFLTSQHMGAIIKAQKLPGFENMLDIMCARPDQIKEWMEMDNPEAAVPVLWEDPEQKLTAIGVAMNQLIVVHCLRSDRLMASAHRLVAAAFGDGFMQQDKVIDLHDIIDNEVSSSDPVLLCSAIGYDASGKIEDLGVQTGRPVTSIAIGSAEGFSQADAALTAASKSGRWVLLKNVHLAPQWLGNMENAYTHLNLTRTSGCSSHRSQSQPSTFTVCSTGNSSG</sequence>